<dbReference type="AlphaFoldDB" id="A0AAE0ZE80"/>
<evidence type="ECO:0000313" key="3">
    <source>
        <dbReference type="Proteomes" id="UP001283361"/>
    </source>
</evidence>
<gene>
    <name evidence="2" type="ORF">RRG08_018027</name>
</gene>
<evidence type="ECO:0000313" key="2">
    <source>
        <dbReference type="EMBL" id="KAK3767156.1"/>
    </source>
</evidence>
<comment type="caution">
    <text evidence="2">The sequence shown here is derived from an EMBL/GenBank/DDBJ whole genome shotgun (WGS) entry which is preliminary data.</text>
</comment>
<evidence type="ECO:0000256" key="1">
    <source>
        <dbReference type="SAM" id="MobiDB-lite"/>
    </source>
</evidence>
<proteinExistence type="predicted"/>
<name>A0AAE0ZE80_9GAST</name>
<feature type="region of interest" description="Disordered" evidence="1">
    <location>
        <begin position="1"/>
        <end position="27"/>
    </location>
</feature>
<dbReference type="Proteomes" id="UP001283361">
    <property type="component" value="Unassembled WGS sequence"/>
</dbReference>
<keyword evidence="3" id="KW-1185">Reference proteome</keyword>
<protein>
    <submittedName>
        <fullName evidence="2">Uncharacterized protein</fullName>
    </submittedName>
</protein>
<feature type="compositionally biased region" description="Basic and acidic residues" evidence="1">
    <location>
        <begin position="15"/>
        <end position="25"/>
    </location>
</feature>
<accession>A0AAE0ZE80</accession>
<sequence>MNSGWATAAAPSKDPGTEIRLDELPPGRGHLIVSPHWSVGDEGARHPAANIFTFEALAAFLCPPSPSIAPGEPDQTRLGCR</sequence>
<dbReference type="EMBL" id="JAWDGP010004170">
    <property type="protein sequence ID" value="KAK3767156.1"/>
    <property type="molecule type" value="Genomic_DNA"/>
</dbReference>
<reference evidence="2" key="1">
    <citation type="journal article" date="2023" name="G3 (Bethesda)">
        <title>A reference genome for the long-term kleptoplast-retaining sea slug Elysia crispata morphotype clarki.</title>
        <authorList>
            <person name="Eastman K.E."/>
            <person name="Pendleton A.L."/>
            <person name="Shaikh M.A."/>
            <person name="Suttiyut T."/>
            <person name="Ogas R."/>
            <person name="Tomko P."/>
            <person name="Gavelis G."/>
            <person name="Widhalm J.R."/>
            <person name="Wisecaver J.H."/>
        </authorList>
    </citation>
    <scope>NUCLEOTIDE SEQUENCE</scope>
    <source>
        <strain evidence="2">ECLA1</strain>
    </source>
</reference>
<organism evidence="2 3">
    <name type="scientific">Elysia crispata</name>
    <name type="common">lettuce slug</name>
    <dbReference type="NCBI Taxonomy" id="231223"/>
    <lineage>
        <taxon>Eukaryota</taxon>
        <taxon>Metazoa</taxon>
        <taxon>Spiralia</taxon>
        <taxon>Lophotrochozoa</taxon>
        <taxon>Mollusca</taxon>
        <taxon>Gastropoda</taxon>
        <taxon>Heterobranchia</taxon>
        <taxon>Euthyneura</taxon>
        <taxon>Panpulmonata</taxon>
        <taxon>Sacoglossa</taxon>
        <taxon>Placobranchoidea</taxon>
        <taxon>Plakobranchidae</taxon>
        <taxon>Elysia</taxon>
    </lineage>
</organism>